<evidence type="ECO:0000313" key="1">
    <source>
        <dbReference type="EMBL" id="WLR43092.1"/>
    </source>
</evidence>
<dbReference type="EMBL" id="CP129013">
    <property type="protein sequence ID" value="WLR43092.1"/>
    <property type="molecule type" value="Genomic_DNA"/>
</dbReference>
<protein>
    <submittedName>
        <fullName evidence="1">Uncharacterized protein</fullName>
    </submittedName>
</protein>
<sequence>MKDLAWIAKQPLKEGVVVLYFLNKKEPKNEQFYKLILCNFKVDALYVFNLKSERFEEVTSLFSENYLDNLSNCHKPHLPQLNKSFFLPFL</sequence>
<dbReference type="Proteomes" id="UP001197974">
    <property type="component" value="Chromosome"/>
</dbReference>
<name>A0ABY9JUN6_9BACI</name>
<proteinExistence type="predicted"/>
<reference evidence="1 2" key="1">
    <citation type="submission" date="2023-06" db="EMBL/GenBank/DDBJ databases">
        <title>Five Gram-positive bacteria isolated from mangrove sediments in Shenzhen, Guangdong, China.</title>
        <authorList>
            <person name="Yu S."/>
            <person name="Zheng W."/>
            <person name="Huang Y."/>
        </authorList>
    </citation>
    <scope>NUCLEOTIDE SEQUENCE [LARGE SCALE GENOMIC DNA]</scope>
    <source>
        <strain evidence="1 2">SaN35-3</strain>
    </source>
</reference>
<organism evidence="1 2">
    <name type="scientific">Bacillus carboniphilus</name>
    <dbReference type="NCBI Taxonomy" id="86663"/>
    <lineage>
        <taxon>Bacteria</taxon>
        <taxon>Bacillati</taxon>
        <taxon>Bacillota</taxon>
        <taxon>Bacilli</taxon>
        <taxon>Bacillales</taxon>
        <taxon>Bacillaceae</taxon>
        <taxon>Bacillus</taxon>
    </lineage>
</organism>
<evidence type="ECO:0000313" key="2">
    <source>
        <dbReference type="Proteomes" id="UP001197974"/>
    </source>
</evidence>
<keyword evidence="2" id="KW-1185">Reference proteome</keyword>
<dbReference type="RefSeq" id="WP_226538914.1">
    <property type="nucleotide sequence ID" value="NZ_CP129013.1"/>
</dbReference>
<accession>A0ABY9JUN6</accession>
<gene>
    <name evidence="1" type="ORF">LC087_02465</name>
</gene>